<evidence type="ECO:0008006" key="3">
    <source>
        <dbReference type="Google" id="ProtNLM"/>
    </source>
</evidence>
<gene>
    <name evidence="2" type="ORF">LSP00402_LOCUS11373</name>
</gene>
<sequence>MAAVVLAAMALLPRAAGTHLEGGRPGSELEMENPRNEDGKLRLLMCVTGQLHRLELKSKLEHFVKAQTAEGHHVDVIAIMDSTDSPKSVNFKNDSAHNDAAVAFERAEQVVAAVSPLVHEMRFVNFSQAESPEVPRWYAEGVNGKEYVTSDERVQMHVRQFQTMEQCYDRMLDLEFDHGQKYDEILRIRDDGYLMQPVKLLHTMSPVPDVAANDCDSWEGVNDKAILVRRSAAKAYFTNFLKALYLDRNLLSADVSRYKNPETLTYGVIKQANLTLAEDFDNLAVATLRTRMFEGVDECLELCDAYKSCWESKKASWSTLPPKCPHQEGRKC</sequence>
<evidence type="ECO:0000256" key="1">
    <source>
        <dbReference type="SAM" id="SignalP"/>
    </source>
</evidence>
<keyword evidence="1" id="KW-0732">Signal</keyword>
<evidence type="ECO:0000313" key="2">
    <source>
        <dbReference type="EMBL" id="CAD9766830.1"/>
    </source>
</evidence>
<accession>A0A7S2XDP5</accession>
<name>A0A7S2XDP5_9EUKA</name>
<protein>
    <recommendedName>
        <fullName evidence="3">Hexosyltransferase</fullName>
    </recommendedName>
</protein>
<feature type="chain" id="PRO_5031379460" description="Hexosyltransferase" evidence="1">
    <location>
        <begin position="18"/>
        <end position="332"/>
    </location>
</feature>
<dbReference type="AlphaFoldDB" id="A0A7S2XDP5"/>
<reference evidence="2" key="1">
    <citation type="submission" date="2021-01" db="EMBL/GenBank/DDBJ databases">
        <authorList>
            <person name="Corre E."/>
            <person name="Pelletier E."/>
            <person name="Niang G."/>
            <person name="Scheremetjew M."/>
            <person name="Finn R."/>
            <person name="Kale V."/>
            <person name="Holt S."/>
            <person name="Cochrane G."/>
            <person name="Meng A."/>
            <person name="Brown T."/>
            <person name="Cohen L."/>
        </authorList>
    </citation>
    <scope>NUCLEOTIDE SEQUENCE</scope>
    <source>
        <strain evidence="2">CCMP622</strain>
    </source>
</reference>
<dbReference type="EMBL" id="HBHP01018287">
    <property type="protein sequence ID" value="CAD9766830.1"/>
    <property type="molecule type" value="Transcribed_RNA"/>
</dbReference>
<proteinExistence type="predicted"/>
<organism evidence="2">
    <name type="scientific">Lotharella oceanica</name>
    <dbReference type="NCBI Taxonomy" id="641309"/>
    <lineage>
        <taxon>Eukaryota</taxon>
        <taxon>Sar</taxon>
        <taxon>Rhizaria</taxon>
        <taxon>Cercozoa</taxon>
        <taxon>Chlorarachniophyceae</taxon>
        <taxon>Lotharella</taxon>
    </lineage>
</organism>
<feature type="signal peptide" evidence="1">
    <location>
        <begin position="1"/>
        <end position="17"/>
    </location>
</feature>